<evidence type="ECO:0000313" key="4">
    <source>
        <dbReference type="Proteomes" id="UP000011087"/>
    </source>
</evidence>
<evidence type="ECO:0000313" key="3">
    <source>
        <dbReference type="EnsemblProtists" id="EKX48317"/>
    </source>
</evidence>
<gene>
    <name evidence="2" type="ORF">GUITHDRAFT_136829</name>
</gene>
<dbReference type="KEGG" id="gtt:GUITHDRAFT_136829"/>
<feature type="domain" description="PI3K/PI4K catalytic" evidence="1">
    <location>
        <begin position="63"/>
        <end position="286"/>
    </location>
</feature>
<dbReference type="SUPFAM" id="SSF56112">
    <property type="entry name" value="Protein kinase-like (PK-like)"/>
    <property type="match status" value="1"/>
</dbReference>
<dbReference type="EMBL" id="JH992986">
    <property type="protein sequence ID" value="EKX48317.1"/>
    <property type="molecule type" value="Genomic_DNA"/>
</dbReference>
<reference evidence="2 4" key="1">
    <citation type="journal article" date="2012" name="Nature">
        <title>Algal genomes reveal evolutionary mosaicism and the fate of nucleomorphs.</title>
        <authorList>
            <consortium name="DOE Joint Genome Institute"/>
            <person name="Curtis B.A."/>
            <person name="Tanifuji G."/>
            <person name="Burki F."/>
            <person name="Gruber A."/>
            <person name="Irimia M."/>
            <person name="Maruyama S."/>
            <person name="Arias M.C."/>
            <person name="Ball S.G."/>
            <person name="Gile G.H."/>
            <person name="Hirakawa Y."/>
            <person name="Hopkins J.F."/>
            <person name="Kuo A."/>
            <person name="Rensing S.A."/>
            <person name="Schmutz J."/>
            <person name="Symeonidi A."/>
            <person name="Elias M."/>
            <person name="Eveleigh R.J."/>
            <person name="Herman E.K."/>
            <person name="Klute M.J."/>
            <person name="Nakayama T."/>
            <person name="Obornik M."/>
            <person name="Reyes-Prieto A."/>
            <person name="Armbrust E.V."/>
            <person name="Aves S.J."/>
            <person name="Beiko R.G."/>
            <person name="Coutinho P."/>
            <person name="Dacks J.B."/>
            <person name="Durnford D.G."/>
            <person name="Fast N.M."/>
            <person name="Green B.R."/>
            <person name="Grisdale C.J."/>
            <person name="Hempel F."/>
            <person name="Henrissat B."/>
            <person name="Hoppner M.P."/>
            <person name="Ishida K."/>
            <person name="Kim E."/>
            <person name="Koreny L."/>
            <person name="Kroth P.G."/>
            <person name="Liu Y."/>
            <person name="Malik S.B."/>
            <person name="Maier U.G."/>
            <person name="McRose D."/>
            <person name="Mock T."/>
            <person name="Neilson J.A."/>
            <person name="Onodera N.T."/>
            <person name="Poole A.M."/>
            <person name="Pritham E.J."/>
            <person name="Richards T.A."/>
            <person name="Rocap G."/>
            <person name="Roy S.W."/>
            <person name="Sarai C."/>
            <person name="Schaack S."/>
            <person name="Shirato S."/>
            <person name="Slamovits C.H."/>
            <person name="Spencer D.F."/>
            <person name="Suzuki S."/>
            <person name="Worden A.Z."/>
            <person name="Zauner S."/>
            <person name="Barry K."/>
            <person name="Bell C."/>
            <person name="Bharti A.K."/>
            <person name="Crow J.A."/>
            <person name="Grimwood J."/>
            <person name="Kramer R."/>
            <person name="Lindquist E."/>
            <person name="Lucas S."/>
            <person name="Salamov A."/>
            <person name="McFadden G.I."/>
            <person name="Lane C.E."/>
            <person name="Keeling P.J."/>
            <person name="Gray M.W."/>
            <person name="Grigoriev I.V."/>
            <person name="Archibald J.M."/>
        </authorList>
    </citation>
    <scope>NUCLEOTIDE SEQUENCE</scope>
    <source>
        <strain evidence="2 4">CCMP2712</strain>
    </source>
</reference>
<organism evidence="2">
    <name type="scientific">Guillardia theta (strain CCMP2712)</name>
    <name type="common">Cryptophyte</name>
    <dbReference type="NCBI Taxonomy" id="905079"/>
    <lineage>
        <taxon>Eukaryota</taxon>
        <taxon>Cryptophyceae</taxon>
        <taxon>Pyrenomonadales</taxon>
        <taxon>Geminigeraceae</taxon>
        <taxon>Guillardia</taxon>
    </lineage>
</organism>
<protein>
    <recommendedName>
        <fullName evidence="1">PI3K/PI4K catalytic domain-containing protein</fullName>
    </recommendedName>
</protein>
<reference evidence="3" key="3">
    <citation type="submission" date="2015-06" db="UniProtKB">
        <authorList>
            <consortium name="EnsemblProtists"/>
        </authorList>
    </citation>
    <scope>IDENTIFICATION</scope>
</reference>
<proteinExistence type="predicted"/>
<dbReference type="STRING" id="905079.L1JJ48"/>
<dbReference type="HOGENOM" id="CLU_964568_0_0_1"/>
<accession>L1JJ48</accession>
<dbReference type="SMART" id="SM00146">
    <property type="entry name" value="PI3Kc"/>
    <property type="match status" value="1"/>
</dbReference>
<dbReference type="GeneID" id="17304955"/>
<reference evidence="4" key="2">
    <citation type="submission" date="2012-11" db="EMBL/GenBank/DDBJ databases">
        <authorList>
            <person name="Kuo A."/>
            <person name="Curtis B.A."/>
            <person name="Tanifuji G."/>
            <person name="Burki F."/>
            <person name="Gruber A."/>
            <person name="Irimia M."/>
            <person name="Maruyama S."/>
            <person name="Arias M.C."/>
            <person name="Ball S.G."/>
            <person name="Gile G.H."/>
            <person name="Hirakawa Y."/>
            <person name="Hopkins J.F."/>
            <person name="Rensing S.A."/>
            <person name="Schmutz J."/>
            <person name="Symeonidi A."/>
            <person name="Elias M."/>
            <person name="Eveleigh R.J."/>
            <person name="Herman E.K."/>
            <person name="Klute M.J."/>
            <person name="Nakayama T."/>
            <person name="Obornik M."/>
            <person name="Reyes-Prieto A."/>
            <person name="Armbrust E.V."/>
            <person name="Aves S.J."/>
            <person name="Beiko R.G."/>
            <person name="Coutinho P."/>
            <person name="Dacks J.B."/>
            <person name="Durnford D.G."/>
            <person name="Fast N.M."/>
            <person name="Green B.R."/>
            <person name="Grisdale C."/>
            <person name="Hempe F."/>
            <person name="Henrissat B."/>
            <person name="Hoppner M.P."/>
            <person name="Ishida K.-I."/>
            <person name="Kim E."/>
            <person name="Koreny L."/>
            <person name="Kroth P.G."/>
            <person name="Liu Y."/>
            <person name="Malik S.-B."/>
            <person name="Maier U.G."/>
            <person name="McRose D."/>
            <person name="Mock T."/>
            <person name="Neilson J.A."/>
            <person name="Onodera N.T."/>
            <person name="Poole A.M."/>
            <person name="Pritham E.J."/>
            <person name="Richards T.A."/>
            <person name="Rocap G."/>
            <person name="Roy S.W."/>
            <person name="Sarai C."/>
            <person name="Schaack S."/>
            <person name="Shirato S."/>
            <person name="Slamovits C.H."/>
            <person name="Spencer D.F."/>
            <person name="Suzuki S."/>
            <person name="Worden A.Z."/>
            <person name="Zauner S."/>
            <person name="Barry K."/>
            <person name="Bell C."/>
            <person name="Bharti A.K."/>
            <person name="Crow J.A."/>
            <person name="Grimwood J."/>
            <person name="Kramer R."/>
            <person name="Lindquist E."/>
            <person name="Lucas S."/>
            <person name="Salamov A."/>
            <person name="McFadden G.I."/>
            <person name="Lane C.E."/>
            <person name="Keeling P.J."/>
            <person name="Gray M.W."/>
            <person name="Grigoriev I.V."/>
            <person name="Archibald J.M."/>
        </authorList>
    </citation>
    <scope>NUCLEOTIDE SEQUENCE</scope>
    <source>
        <strain evidence="4">CCMP2712</strain>
    </source>
</reference>
<dbReference type="Proteomes" id="UP000011087">
    <property type="component" value="Unassembled WGS sequence"/>
</dbReference>
<dbReference type="InterPro" id="IPR011009">
    <property type="entry name" value="Kinase-like_dom_sf"/>
</dbReference>
<evidence type="ECO:0000313" key="2">
    <source>
        <dbReference type="EMBL" id="EKX48317.1"/>
    </source>
</evidence>
<dbReference type="RefSeq" id="XP_005835297.1">
    <property type="nucleotide sequence ID" value="XM_005835240.1"/>
</dbReference>
<dbReference type="InterPro" id="IPR000403">
    <property type="entry name" value="PI3/4_kinase_cat_dom"/>
</dbReference>
<dbReference type="EnsemblProtists" id="EKX48317">
    <property type="protein sequence ID" value="EKX48317"/>
    <property type="gene ID" value="GUITHDRAFT_136829"/>
</dbReference>
<evidence type="ECO:0000259" key="1">
    <source>
        <dbReference type="SMART" id="SM00146"/>
    </source>
</evidence>
<dbReference type="PaxDb" id="55529-EKX48317"/>
<keyword evidence="4" id="KW-1185">Reference proteome</keyword>
<sequence>MTTCSESVTICGIVSDSMIRDVQEDLAVDQSTVVAGFLTSTSSQGGGEQQLRWCLIEMNTNTRQQILTSQFINAMKLLLARGQVEIILAARNCLPFAEDRAVIELQLNFSERTIKNHDGAISHRFEAAFGPSHSPTYQAARASFIQSYAGSFLLSYFLHVKDQSNRLVFDDNGVHCLRDIFFPLDPAPASSDRTALSLIVKGFLVVREQQDFFVSLVSTFLQRHPHLKRDCLDQLRDKFLPGKVWQEKLVGAGRKSEGGGGGGIIVSINTSSFGLTKTQASLWANEAEN</sequence>
<name>L1JJ48_GUITC</name>
<dbReference type="AlphaFoldDB" id="L1JJ48"/>
<dbReference type="eggNOG" id="KOG0902">
    <property type="taxonomic scope" value="Eukaryota"/>
</dbReference>